<dbReference type="Pfam" id="PF01636">
    <property type="entry name" value="APH"/>
    <property type="match status" value="1"/>
</dbReference>
<proteinExistence type="predicted"/>
<evidence type="ECO:0000313" key="2">
    <source>
        <dbReference type="EMBL" id="QPC45941.1"/>
    </source>
</evidence>
<dbReference type="InterPro" id="IPR002575">
    <property type="entry name" value="Aminoglycoside_PTrfase"/>
</dbReference>
<keyword evidence="2" id="KW-0808">Transferase</keyword>
<dbReference type="Gene3D" id="3.90.1200.10">
    <property type="match status" value="1"/>
</dbReference>
<evidence type="ECO:0000259" key="1">
    <source>
        <dbReference type="Pfam" id="PF01636"/>
    </source>
</evidence>
<dbReference type="GO" id="GO:0016740">
    <property type="term" value="F:transferase activity"/>
    <property type="evidence" value="ECO:0007669"/>
    <property type="project" value="UniProtKB-KW"/>
</dbReference>
<evidence type="ECO:0000313" key="3">
    <source>
        <dbReference type="Proteomes" id="UP000593626"/>
    </source>
</evidence>
<sequence>METAIRKYYMSRQIWEKERFWASNLNKLHFPTARIICSSSDPSELWIDFEWVDGRSSTLEDVDSIYAVLQTFSSLGTKIIKEFPIPNYIVRQEKWTLEDWLKEYLLLFQSNSTFWDMYTYQWNHQQYGVIHRDPHYFNWIVSKDTIFLLDFGLVSYGPILYDIAYVWVNECKKNAYQEEKAILLREWVMKSIPSQSFVFFCLFFSIMKNYADYYQGKEDWKAQNRCKEWIDSEVIHGLINECVKFHSNNGDKSIHY</sequence>
<dbReference type="Proteomes" id="UP000593626">
    <property type="component" value="Chromosome"/>
</dbReference>
<feature type="domain" description="Aminoglycoside phosphotransferase" evidence="1">
    <location>
        <begin position="18"/>
        <end position="168"/>
    </location>
</feature>
<dbReference type="InterPro" id="IPR011009">
    <property type="entry name" value="Kinase-like_dom_sf"/>
</dbReference>
<dbReference type="KEGG" id="mcui:G8O30_02700"/>
<accession>A0A7S8C9W0</accession>
<name>A0A7S8C9W0_9BACI</name>
<dbReference type="RefSeq" id="WP_239673462.1">
    <property type="nucleotide sequence ID" value="NZ_CP049742.1"/>
</dbReference>
<protein>
    <submittedName>
        <fullName evidence="2">Aminoglycoside phosphotransferase family protein</fullName>
    </submittedName>
</protein>
<dbReference type="AlphaFoldDB" id="A0A7S8C9W0"/>
<dbReference type="EMBL" id="CP049742">
    <property type="protein sequence ID" value="QPC45941.1"/>
    <property type="molecule type" value="Genomic_DNA"/>
</dbReference>
<keyword evidence="3" id="KW-1185">Reference proteome</keyword>
<reference evidence="2 3" key="1">
    <citation type="submission" date="2019-07" db="EMBL/GenBank/DDBJ databases">
        <title>Genome sequence of 2 isolates from Red Sea Mangroves.</title>
        <authorList>
            <person name="Sefrji F."/>
            <person name="Michoud G."/>
            <person name="Merlino G."/>
            <person name="Daffonchio D."/>
        </authorList>
    </citation>
    <scope>NUCLEOTIDE SEQUENCE [LARGE SCALE GENOMIC DNA]</scope>
    <source>
        <strain evidence="2 3">R1DC41</strain>
    </source>
</reference>
<organism evidence="2 3">
    <name type="scientific">Mangrovibacillus cuniculi</name>
    <dbReference type="NCBI Taxonomy" id="2593652"/>
    <lineage>
        <taxon>Bacteria</taxon>
        <taxon>Bacillati</taxon>
        <taxon>Bacillota</taxon>
        <taxon>Bacilli</taxon>
        <taxon>Bacillales</taxon>
        <taxon>Bacillaceae</taxon>
        <taxon>Mangrovibacillus</taxon>
    </lineage>
</organism>
<gene>
    <name evidence="2" type="ORF">G8O30_02700</name>
</gene>
<dbReference type="SUPFAM" id="SSF56112">
    <property type="entry name" value="Protein kinase-like (PK-like)"/>
    <property type="match status" value="1"/>
</dbReference>